<protein>
    <submittedName>
        <fullName evidence="1">Uncharacterized protein</fullName>
    </submittedName>
</protein>
<reference evidence="1" key="2">
    <citation type="submission" date="2023-06" db="EMBL/GenBank/DDBJ databases">
        <authorList>
            <person name="Kobayashi Y."/>
            <person name="Kayamori A."/>
            <person name="Aoki K."/>
            <person name="Shiwa Y."/>
            <person name="Fujita N."/>
            <person name="Sugita T."/>
            <person name="Iwasaki W."/>
            <person name="Tanaka N."/>
            <person name="Takashima M."/>
        </authorList>
    </citation>
    <scope>NUCLEOTIDE SEQUENCE</scope>
    <source>
        <strain evidence="1">HIS016</strain>
    </source>
</reference>
<sequence length="241" mass="26235">MSLPSGDKTPNLSSQLARQESNNGACACPGLNIAARGKNLTPLEPNAYPAPQMPVPADAVAYGEMMQHLVLSNPAATETQKSNAQTYCTIITAVDQSVKGKRGDPGLNTIYLALGRKLDLNLATLCRRDATDPAYGSDMAHVHNIRTLNAANYQLSMKLYAIINPLTLLSAKFPRMFHVKDLGNLDIRLLQLYIVYLQFYLRPPFAPHPNLEPLFASSAAKHVRFIRALLGVPPAGVSSFH</sequence>
<evidence type="ECO:0000313" key="1">
    <source>
        <dbReference type="EMBL" id="GMK54295.1"/>
    </source>
</evidence>
<dbReference type="AlphaFoldDB" id="A0AAD3TQ31"/>
<gene>
    <name evidence="1" type="ORF">CspeluHIS016_0108810</name>
</gene>
<keyword evidence="2" id="KW-1185">Reference proteome</keyword>
<dbReference type="EMBL" id="BTCM01000001">
    <property type="protein sequence ID" value="GMK54295.1"/>
    <property type="molecule type" value="Genomic_DNA"/>
</dbReference>
<comment type="caution">
    <text evidence="1">The sequence shown here is derived from an EMBL/GenBank/DDBJ whole genome shotgun (WGS) entry which is preliminary data.</text>
</comment>
<reference evidence="1" key="1">
    <citation type="journal article" date="2023" name="BMC Genomics">
        <title>Chromosome-level genome assemblies of Cutaneotrichosporon spp. (Trichosporonales, Basidiomycota) reveal imbalanced evolution between nucleotide sequences and chromosome synteny.</title>
        <authorList>
            <person name="Kobayashi Y."/>
            <person name="Kayamori A."/>
            <person name="Aoki K."/>
            <person name="Shiwa Y."/>
            <person name="Matsutani M."/>
            <person name="Fujita N."/>
            <person name="Sugita T."/>
            <person name="Iwasaki W."/>
            <person name="Tanaka N."/>
            <person name="Takashima M."/>
        </authorList>
    </citation>
    <scope>NUCLEOTIDE SEQUENCE</scope>
    <source>
        <strain evidence="1">HIS016</strain>
    </source>
</reference>
<evidence type="ECO:0000313" key="2">
    <source>
        <dbReference type="Proteomes" id="UP001222932"/>
    </source>
</evidence>
<dbReference type="Proteomes" id="UP001222932">
    <property type="component" value="Unassembled WGS sequence"/>
</dbReference>
<organism evidence="1 2">
    <name type="scientific">Cutaneotrichosporon spelunceum</name>
    <dbReference type="NCBI Taxonomy" id="1672016"/>
    <lineage>
        <taxon>Eukaryota</taxon>
        <taxon>Fungi</taxon>
        <taxon>Dikarya</taxon>
        <taxon>Basidiomycota</taxon>
        <taxon>Agaricomycotina</taxon>
        <taxon>Tremellomycetes</taxon>
        <taxon>Trichosporonales</taxon>
        <taxon>Trichosporonaceae</taxon>
        <taxon>Cutaneotrichosporon</taxon>
    </lineage>
</organism>
<accession>A0AAD3TQ31</accession>
<name>A0AAD3TQ31_9TREE</name>
<proteinExistence type="predicted"/>